<organism evidence="1">
    <name type="scientific">Rhizophora mucronata</name>
    <name type="common">Asiatic mangrove</name>
    <dbReference type="NCBI Taxonomy" id="61149"/>
    <lineage>
        <taxon>Eukaryota</taxon>
        <taxon>Viridiplantae</taxon>
        <taxon>Streptophyta</taxon>
        <taxon>Embryophyta</taxon>
        <taxon>Tracheophyta</taxon>
        <taxon>Spermatophyta</taxon>
        <taxon>Magnoliopsida</taxon>
        <taxon>eudicotyledons</taxon>
        <taxon>Gunneridae</taxon>
        <taxon>Pentapetalae</taxon>
        <taxon>rosids</taxon>
        <taxon>fabids</taxon>
        <taxon>Malpighiales</taxon>
        <taxon>Rhizophoraceae</taxon>
        <taxon>Rhizophora</taxon>
    </lineage>
</organism>
<dbReference type="EMBL" id="GGEC01009754">
    <property type="protein sequence ID" value="MBW90237.1"/>
    <property type="molecule type" value="Transcribed_RNA"/>
</dbReference>
<proteinExistence type="predicted"/>
<reference evidence="1" key="1">
    <citation type="submission" date="2018-02" db="EMBL/GenBank/DDBJ databases">
        <title>Rhizophora mucronata_Transcriptome.</title>
        <authorList>
            <person name="Meera S.P."/>
            <person name="Sreeshan A."/>
            <person name="Augustine A."/>
        </authorList>
    </citation>
    <scope>NUCLEOTIDE SEQUENCE</scope>
    <source>
        <tissue evidence="1">Leaf</tissue>
    </source>
</reference>
<accession>A0A2P2JA15</accession>
<evidence type="ECO:0000313" key="1">
    <source>
        <dbReference type="EMBL" id="MBW90237.1"/>
    </source>
</evidence>
<sequence length="41" mass="4563">MLSWKIDFSSEILMLSKSTRCTAGLVPDTNSQIENILSIYG</sequence>
<protein>
    <submittedName>
        <fullName evidence="1">Uncharacterized protein</fullName>
    </submittedName>
</protein>
<name>A0A2P2JA15_RHIMU</name>
<dbReference type="AlphaFoldDB" id="A0A2P2JA15"/>